<name>A0A813VG04_9BILA</name>
<feature type="compositionally biased region" description="Low complexity" evidence="1">
    <location>
        <begin position="962"/>
        <end position="986"/>
    </location>
</feature>
<dbReference type="InterPro" id="IPR039895">
    <property type="entry name" value="COBL-like"/>
</dbReference>
<dbReference type="AlphaFoldDB" id="A0A813VG04"/>
<proteinExistence type="predicted"/>
<keyword evidence="4" id="KW-1185">Reference proteome</keyword>
<gene>
    <name evidence="3" type="ORF">OXX778_LOCUS8652</name>
</gene>
<dbReference type="Proteomes" id="UP000663879">
    <property type="component" value="Unassembled WGS sequence"/>
</dbReference>
<evidence type="ECO:0000256" key="1">
    <source>
        <dbReference type="SAM" id="MobiDB-lite"/>
    </source>
</evidence>
<dbReference type="PROSITE" id="PS51082">
    <property type="entry name" value="WH2"/>
    <property type="match status" value="1"/>
</dbReference>
<feature type="compositionally biased region" description="Polar residues" evidence="1">
    <location>
        <begin position="550"/>
        <end position="568"/>
    </location>
</feature>
<dbReference type="GO" id="GO:0003785">
    <property type="term" value="F:actin monomer binding"/>
    <property type="evidence" value="ECO:0007669"/>
    <property type="project" value="InterPro"/>
</dbReference>
<dbReference type="EMBL" id="CAJNOC010001210">
    <property type="protein sequence ID" value="CAF0844981.1"/>
    <property type="molecule type" value="Genomic_DNA"/>
</dbReference>
<feature type="region of interest" description="Disordered" evidence="1">
    <location>
        <begin position="1"/>
        <end position="50"/>
    </location>
</feature>
<feature type="compositionally biased region" description="Basic and acidic residues" evidence="1">
    <location>
        <begin position="535"/>
        <end position="548"/>
    </location>
</feature>
<feature type="compositionally biased region" description="Polar residues" evidence="1">
    <location>
        <begin position="1"/>
        <end position="15"/>
    </location>
</feature>
<sequence length="1114" mass="125076">MTSNRATSRMNSHNENLGIHDSFDRKHRVRNQSCSASSTMSSASSNSSSATTSLNENFLIDVLIVYPNGIQITRKLDTRKAVYDILIELSATAKLIPTNYTLKLFSKNESDVNNYKLIDYTPNQTIGILNPSKINILPKTSTLKHQQHQLLTSVEPEPSTRLLNQFLTVNTFNNKSSTLSKTPFELTIRVSVNLPFNQKTAVRVKPDIFLGDLFECICKEAGLDQNRYDLVINSQIIQTTLHQETLDLFKTNEVSLVLKNYERSRLNSKSSISIFNQNNTKIRSQKKLISNNNKSTLNQPIENSINKIKSKSELDLSNSLGNTKQCEFKNSTSNISIKNNQSNMFSFFTRKKHQKSKSKLSINDDVTSLKSSTLRFEHKSDQISMKSVSSSQLDNQYLLTRAIKKRPAPPPPSSSNLKIVPEVNETFKQEEQPVKIRSKSVINDRNTLSEIDREALNKLMVLTKKKTKAAPLPPTQQISQEKRDIINVINNISPKSISSNENLSLKDQDSDKNSTSPQSFPSPSLSESSSVMSNKSDESEKSSDKKENNLSILESQKNQANKNSFSENLNKKQEIEKCRESDYDSITGPSVSLSLINDTQSIIHNHTTSTQIMDNQTKVLDKTYEPDESTLNDTSESRKINDDSILISDENCVKSFYGAVSDHKIYSEDDFSDIESIKTINSPFITTSPLNNNKYSVQNMPNQVTKIVINKNLETPKLDTKIPNVLAEANDRSSVQNYDTECDETINSNNYSDDDSKQLEINVNTHRTPVKQTAVIEVRPEFETSSLITYVNQNEQNNPIMQEIPAHKKERSSVHLMIKSPVSPPPQFPAIGADEINEQHQNYTVVRSGDIIEKNGIYYSTDGTIRGYSGIVKKLANSKALQEVFQKQQETENLNTSPVKSSIGKIVENEKKLTPTFKNVQLRRSTENRNFSKSTLDEELSKKLETRRQTISNQISNLEVDTSSNSSSVQSLSTSPSVNSSSQNSPQAYFMSQNLHSINQRKNSPAFVLSAKVRDSQSKGYNSPDSLAHSRASLLSELKSIVPLTDNETPSPSVCPMSTFQPRNVRPAVAPKNFNNTTIESIQNKKQLISARDDLLDSIKSFSATSLRKVEFKQ</sequence>
<evidence type="ECO:0000313" key="4">
    <source>
        <dbReference type="Proteomes" id="UP000663879"/>
    </source>
</evidence>
<dbReference type="OrthoDB" id="8882621at2759"/>
<evidence type="ECO:0000313" key="3">
    <source>
        <dbReference type="EMBL" id="CAF0844981.1"/>
    </source>
</evidence>
<dbReference type="PANTHER" id="PTHR21557">
    <property type="entry name" value="CORDON-BLEU"/>
    <property type="match status" value="1"/>
</dbReference>
<reference evidence="3" key="1">
    <citation type="submission" date="2021-02" db="EMBL/GenBank/DDBJ databases">
        <authorList>
            <person name="Nowell W R."/>
        </authorList>
    </citation>
    <scope>NUCLEOTIDE SEQUENCE</scope>
    <source>
        <strain evidence="3">Ploen Becks lab</strain>
    </source>
</reference>
<evidence type="ECO:0000259" key="2">
    <source>
        <dbReference type="PROSITE" id="PS51082"/>
    </source>
</evidence>
<feature type="compositionally biased region" description="Low complexity" evidence="1">
    <location>
        <begin position="514"/>
        <end position="534"/>
    </location>
</feature>
<accession>A0A813VG04</accession>
<feature type="region of interest" description="Disordered" evidence="1">
    <location>
        <begin position="955"/>
        <end position="986"/>
    </location>
</feature>
<feature type="domain" description="WH2" evidence="2">
    <location>
        <begin position="1091"/>
        <end position="1110"/>
    </location>
</feature>
<organism evidence="3 4">
    <name type="scientific">Brachionus calyciflorus</name>
    <dbReference type="NCBI Taxonomy" id="104777"/>
    <lineage>
        <taxon>Eukaryota</taxon>
        <taxon>Metazoa</taxon>
        <taxon>Spiralia</taxon>
        <taxon>Gnathifera</taxon>
        <taxon>Rotifera</taxon>
        <taxon>Eurotatoria</taxon>
        <taxon>Monogononta</taxon>
        <taxon>Pseudotrocha</taxon>
        <taxon>Ploima</taxon>
        <taxon>Brachionidae</taxon>
        <taxon>Brachionus</taxon>
    </lineage>
</organism>
<dbReference type="Gene3D" id="3.10.20.90">
    <property type="entry name" value="Phosphatidylinositol 3-kinase Catalytic Subunit, Chain A, domain 1"/>
    <property type="match status" value="1"/>
</dbReference>
<protein>
    <recommendedName>
        <fullName evidence="2">WH2 domain-containing protein</fullName>
    </recommendedName>
</protein>
<comment type="caution">
    <text evidence="3">The sequence shown here is derived from an EMBL/GenBank/DDBJ whole genome shotgun (WGS) entry which is preliminary data.</text>
</comment>
<dbReference type="InterPro" id="IPR003124">
    <property type="entry name" value="WH2_dom"/>
</dbReference>
<feature type="compositionally biased region" description="Low complexity" evidence="1">
    <location>
        <begin position="33"/>
        <end position="50"/>
    </location>
</feature>
<dbReference type="PANTHER" id="PTHR21557:SF2">
    <property type="entry name" value="CORDON-BLEU PROTEIN-LIKE 1"/>
    <property type="match status" value="1"/>
</dbReference>
<feature type="region of interest" description="Disordered" evidence="1">
    <location>
        <begin position="496"/>
        <end position="573"/>
    </location>
</feature>